<evidence type="ECO:0000256" key="1">
    <source>
        <dbReference type="ARBA" id="ARBA00022741"/>
    </source>
</evidence>
<dbReference type="EMBL" id="HBIO01020876">
    <property type="protein sequence ID" value="CAE0471215.1"/>
    <property type="molecule type" value="Transcribed_RNA"/>
</dbReference>
<feature type="transmembrane region" description="Helical" evidence="6">
    <location>
        <begin position="615"/>
        <end position="633"/>
    </location>
</feature>
<keyword evidence="6" id="KW-0472">Membrane</keyword>
<proteinExistence type="inferred from homology"/>
<name>A0A6S8WZ99_9STRA</name>
<feature type="compositionally biased region" description="Polar residues" evidence="5">
    <location>
        <begin position="1"/>
        <end position="10"/>
    </location>
</feature>
<evidence type="ECO:0000256" key="2">
    <source>
        <dbReference type="ARBA" id="ARBA00022801"/>
    </source>
</evidence>
<evidence type="ECO:0000256" key="4">
    <source>
        <dbReference type="PROSITE-ProRule" id="PRU01052"/>
    </source>
</evidence>
<dbReference type="PANTHER" id="PTHR10751">
    <property type="entry name" value="GUANYLATE BINDING PROTEIN"/>
    <property type="match status" value="1"/>
</dbReference>
<dbReference type="GO" id="GO:0005525">
    <property type="term" value="F:GTP binding"/>
    <property type="evidence" value="ECO:0007669"/>
    <property type="project" value="UniProtKB-KW"/>
</dbReference>
<dbReference type="Gene3D" id="3.40.50.300">
    <property type="entry name" value="P-loop containing nucleotide triphosphate hydrolases"/>
    <property type="match status" value="1"/>
</dbReference>
<comment type="similarity">
    <text evidence="4">Belongs to the TRAFAC class dynamin-like GTPase superfamily. GB1/RHD3 GTPase family.</text>
</comment>
<feature type="region of interest" description="Disordered" evidence="5">
    <location>
        <begin position="168"/>
        <end position="188"/>
    </location>
</feature>
<dbReference type="PROSITE" id="PS51715">
    <property type="entry name" value="G_GB1_RHD3"/>
    <property type="match status" value="1"/>
</dbReference>
<dbReference type="GO" id="GO:0003924">
    <property type="term" value="F:GTPase activity"/>
    <property type="evidence" value="ECO:0007669"/>
    <property type="project" value="InterPro"/>
</dbReference>
<sequence>MESLVPTTAPSEDDWDKVSDEIPAEEEVSEGIGAEANAAAADTAAVRGTKDVGVDVDVDAETGAKVTERQEESNANLEADANTNININGTPDSPSTPTALQIVSIGTESDEYAFTYHDEALQSIMKQVPETHKVCVVSVVGAFRTGKSFLLSWFLRYLNHYEGIHQNSKEDANSNANGSGNGKINDGDETKWYEQQHANANANNSNDASLGNDGFNWRGGAERNTTGIWMWSKPFILPRNQSGNSEDIAVLLVDTQGMFDHETTMGLTAAIFGLSTLLSSYQIYNVDKRIQEDNLQQLALFSEYGKMALQSNVNDDNDDDDDDDNFDSIEDELGLVEKPKPFQRIEFLVRDWQNFDDEDDIDACEAEMKAYLDNVLAERAAADLKDTRLQITSCFDEVSCFLMTHPGSKVTKKTYTGDIKDVDPTFKALMDRYCNRVFENLVAKSIHRRELTAAELGAYIQNYAKMFESGAQFPEAATMLEATANANNSNATNLAMRKYKEEMDNLAGARCVDYLNPEELEQSHRNLFEDCVGMFESIACFGNIATIQDAKNEMIRSMEENFEMYTKLNDSRNPLSGFETYILPLCIGVGSVILRWITDFTCTSWSQTCKVGSDVLLHIYQVVFFFIIIIAATKAKQIGDALTRVKKALEVMSENGGSKDKKD</sequence>
<keyword evidence="6" id="KW-0812">Transmembrane</keyword>
<reference evidence="9" key="1">
    <citation type="submission" date="2021-01" db="EMBL/GenBank/DDBJ databases">
        <authorList>
            <person name="Corre E."/>
            <person name="Pelletier E."/>
            <person name="Niang G."/>
            <person name="Scheremetjew M."/>
            <person name="Finn R."/>
            <person name="Kale V."/>
            <person name="Holt S."/>
            <person name="Cochrane G."/>
            <person name="Meng A."/>
            <person name="Brown T."/>
            <person name="Cohen L."/>
        </authorList>
    </citation>
    <scope>NUCLEOTIDE SEQUENCE</scope>
    <source>
        <strain evidence="9">MM31A-1</strain>
    </source>
</reference>
<dbReference type="InterPro" id="IPR036543">
    <property type="entry name" value="Guanylate-bd_C_sf"/>
</dbReference>
<evidence type="ECO:0000259" key="7">
    <source>
        <dbReference type="PROSITE" id="PS51715"/>
    </source>
</evidence>
<accession>A0A6S8WZ99</accession>
<protein>
    <recommendedName>
        <fullName evidence="7">GB1/RHD3-type G domain-containing protein</fullName>
    </recommendedName>
</protein>
<dbReference type="SUPFAM" id="SSF48340">
    <property type="entry name" value="Interferon-induced guanylate-binding protein 1 (GBP1), C-terminal domain"/>
    <property type="match status" value="1"/>
</dbReference>
<dbReference type="EMBL" id="HBIO01020877">
    <property type="protein sequence ID" value="CAE0471216.1"/>
    <property type="molecule type" value="Transcribed_RNA"/>
</dbReference>
<dbReference type="SUPFAM" id="SSF52540">
    <property type="entry name" value="P-loop containing nucleoside triphosphate hydrolases"/>
    <property type="match status" value="1"/>
</dbReference>
<feature type="region of interest" description="Disordered" evidence="5">
    <location>
        <begin position="1"/>
        <end position="29"/>
    </location>
</feature>
<evidence type="ECO:0000256" key="6">
    <source>
        <dbReference type="SAM" id="Phobius"/>
    </source>
</evidence>
<evidence type="ECO:0000313" key="8">
    <source>
        <dbReference type="EMBL" id="CAE0471215.1"/>
    </source>
</evidence>
<evidence type="ECO:0000256" key="5">
    <source>
        <dbReference type="SAM" id="MobiDB-lite"/>
    </source>
</evidence>
<keyword evidence="2" id="KW-0378">Hydrolase</keyword>
<evidence type="ECO:0000313" key="9">
    <source>
        <dbReference type="EMBL" id="CAE0471216.1"/>
    </source>
</evidence>
<dbReference type="Gene3D" id="1.20.58.420">
    <property type="entry name" value="AHSP"/>
    <property type="match status" value="1"/>
</dbReference>
<dbReference type="InterPro" id="IPR030386">
    <property type="entry name" value="G_GB1_RHD3_dom"/>
</dbReference>
<keyword evidence="3" id="KW-0342">GTP-binding</keyword>
<organism evidence="9">
    <name type="scientific">Chaetoceros debilis</name>
    <dbReference type="NCBI Taxonomy" id="122233"/>
    <lineage>
        <taxon>Eukaryota</taxon>
        <taxon>Sar</taxon>
        <taxon>Stramenopiles</taxon>
        <taxon>Ochrophyta</taxon>
        <taxon>Bacillariophyta</taxon>
        <taxon>Coscinodiscophyceae</taxon>
        <taxon>Chaetocerotophycidae</taxon>
        <taxon>Chaetocerotales</taxon>
        <taxon>Chaetocerotaceae</taxon>
        <taxon>Chaetoceros</taxon>
    </lineage>
</organism>
<keyword evidence="6" id="KW-1133">Transmembrane helix</keyword>
<evidence type="ECO:0000256" key="3">
    <source>
        <dbReference type="ARBA" id="ARBA00023134"/>
    </source>
</evidence>
<gene>
    <name evidence="8" type="ORF">CDEB00056_LOCUS16068</name>
    <name evidence="9" type="ORF">CDEB00056_LOCUS16069</name>
</gene>
<dbReference type="InterPro" id="IPR015894">
    <property type="entry name" value="Guanylate-bd_N"/>
</dbReference>
<dbReference type="AlphaFoldDB" id="A0A6S8WZ99"/>
<feature type="domain" description="GB1/RHD3-type G" evidence="7">
    <location>
        <begin position="131"/>
        <end position="447"/>
    </location>
</feature>
<keyword evidence="1" id="KW-0547">Nucleotide-binding</keyword>
<dbReference type="InterPro" id="IPR027417">
    <property type="entry name" value="P-loop_NTPase"/>
</dbReference>
<dbReference type="Pfam" id="PF02263">
    <property type="entry name" value="GBP"/>
    <property type="match status" value="1"/>
</dbReference>